<organism evidence="1 6">
    <name type="scientific">Phocaeicola vulgatus</name>
    <name type="common">Bacteroides vulgatus</name>
    <dbReference type="NCBI Taxonomy" id="821"/>
    <lineage>
        <taxon>Bacteria</taxon>
        <taxon>Pseudomonadati</taxon>
        <taxon>Bacteroidota</taxon>
        <taxon>Bacteroidia</taxon>
        <taxon>Bacteroidales</taxon>
        <taxon>Bacteroidaceae</taxon>
        <taxon>Phocaeicola</taxon>
    </lineage>
</organism>
<dbReference type="Proteomes" id="UP000470777">
    <property type="component" value="Unassembled WGS sequence"/>
</dbReference>
<sequence>MREYTGNKEAYPFRKPQGFRTIRFHLAAEAVEWLNGTTRDNAGNTVGNHALFYDLLSRMRSAPGRDGSFRRPQELQAGQFQFSETGLAEEWKTGRKKVRNLLATMERLGLIAVTASRTASVASVTCIEGWTDTQGNYVSNPCHSARNGT</sequence>
<evidence type="ECO:0000313" key="3">
    <source>
        <dbReference type="EMBL" id="KAB6698676.1"/>
    </source>
</evidence>
<dbReference type="EMBL" id="WCZV01000018">
    <property type="protein sequence ID" value="KAB6698676.1"/>
    <property type="molecule type" value="Genomic_DNA"/>
</dbReference>
<dbReference type="EMBL" id="WDAG01000019">
    <property type="protein sequence ID" value="KAB6658179.1"/>
    <property type="molecule type" value="Genomic_DNA"/>
</dbReference>
<gene>
    <name evidence="3" type="ORF">GAY17_13880</name>
    <name evidence="1" type="ORF">GAZ76_15120</name>
    <name evidence="2" type="ORF">GAZ92_12815</name>
</gene>
<dbReference type="EMBL" id="WCZY01000017">
    <property type="protein sequence ID" value="KAB6691892.1"/>
    <property type="molecule type" value="Genomic_DNA"/>
</dbReference>
<dbReference type="AlphaFoldDB" id="A0A6I1BR64"/>
<reference evidence="4 5" key="1">
    <citation type="journal article" date="2019" name="Nat. Med.">
        <title>A library of human gut bacterial isolates paired with longitudinal multiomics data enables mechanistic microbiome research.</title>
        <authorList>
            <person name="Poyet M."/>
            <person name="Groussin M."/>
            <person name="Gibbons S.M."/>
            <person name="Avila-Pacheco J."/>
            <person name="Jiang X."/>
            <person name="Kearney S.M."/>
            <person name="Perrotta A.R."/>
            <person name="Berdy B."/>
            <person name="Zhao S."/>
            <person name="Lieberman T.D."/>
            <person name="Swanson P.K."/>
            <person name="Smith M."/>
            <person name="Roesemann S."/>
            <person name="Alexander J.E."/>
            <person name="Rich S.A."/>
            <person name="Livny J."/>
            <person name="Vlamakis H."/>
            <person name="Clish C."/>
            <person name="Bullock K."/>
            <person name="Deik A."/>
            <person name="Scott J."/>
            <person name="Pierce K.A."/>
            <person name="Xavier R.J."/>
            <person name="Alm E.J."/>
        </authorList>
    </citation>
    <scope>NUCLEOTIDE SEQUENCE [LARGE SCALE GENOMIC DNA]</scope>
    <source>
        <strain evidence="3 4">BIOML-A82</strain>
        <strain evidence="2 5">BIOML-A85</strain>
        <strain evidence="1 6">BIOML-A93</strain>
    </source>
</reference>
<evidence type="ECO:0000313" key="2">
    <source>
        <dbReference type="EMBL" id="KAB6691892.1"/>
    </source>
</evidence>
<evidence type="ECO:0000313" key="1">
    <source>
        <dbReference type="EMBL" id="KAB6658179.1"/>
    </source>
</evidence>
<dbReference type="Proteomes" id="UP000437380">
    <property type="component" value="Unassembled WGS sequence"/>
</dbReference>
<proteinExistence type="predicted"/>
<evidence type="ECO:0000313" key="6">
    <source>
        <dbReference type="Proteomes" id="UP000470952"/>
    </source>
</evidence>
<protein>
    <submittedName>
        <fullName evidence="1">Uncharacterized protein</fullName>
    </submittedName>
</protein>
<evidence type="ECO:0000313" key="4">
    <source>
        <dbReference type="Proteomes" id="UP000437380"/>
    </source>
</evidence>
<evidence type="ECO:0000313" key="5">
    <source>
        <dbReference type="Proteomes" id="UP000470777"/>
    </source>
</evidence>
<name>A0A6I1BR64_PHOVU</name>
<accession>A0A6I1BR64</accession>
<dbReference type="Proteomes" id="UP000470952">
    <property type="component" value="Unassembled WGS sequence"/>
</dbReference>
<comment type="caution">
    <text evidence="1">The sequence shown here is derived from an EMBL/GenBank/DDBJ whole genome shotgun (WGS) entry which is preliminary data.</text>
</comment>